<keyword evidence="4 5" id="KW-0472">Membrane</keyword>
<feature type="transmembrane region" description="Helical" evidence="5">
    <location>
        <begin position="71"/>
        <end position="89"/>
    </location>
</feature>
<comment type="caution">
    <text evidence="6">The sequence shown here is derived from an EMBL/GenBank/DDBJ whole genome shotgun (WGS) entry which is preliminary data.</text>
</comment>
<reference evidence="6 7" key="1">
    <citation type="submission" date="2014-10" db="EMBL/GenBank/DDBJ databases">
        <title>Genome sequence of Micropolyspora internatus JCM3315.</title>
        <authorList>
            <person name="Shin S.-K."/>
            <person name="Yi H."/>
        </authorList>
    </citation>
    <scope>NUCLEOTIDE SEQUENCE [LARGE SCALE GENOMIC DNA]</scope>
    <source>
        <strain evidence="6 7">JCM 3315</strain>
    </source>
</reference>
<evidence type="ECO:0000256" key="5">
    <source>
        <dbReference type="SAM" id="Phobius"/>
    </source>
</evidence>
<evidence type="ECO:0000313" key="7">
    <source>
        <dbReference type="Proteomes" id="UP000030848"/>
    </source>
</evidence>
<keyword evidence="3 5" id="KW-1133">Transmembrane helix</keyword>
<evidence type="ECO:0000256" key="2">
    <source>
        <dbReference type="ARBA" id="ARBA00022692"/>
    </source>
</evidence>
<dbReference type="EMBL" id="JRZE01000006">
    <property type="protein sequence ID" value="KHF42957.1"/>
    <property type="molecule type" value="Genomic_DNA"/>
</dbReference>
<accession>A0A837D5L7</accession>
<organism evidence="6 7">
    <name type="scientific">Saccharomonospora viridis</name>
    <dbReference type="NCBI Taxonomy" id="1852"/>
    <lineage>
        <taxon>Bacteria</taxon>
        <taxon>Bacillati</taxon>
        <taxon>Actinomycetota</taxon>
        <taxon>Actinomycetes</taxon>
        <taxon>Pseudonocardiales</taxon>
        <taxon>Pseudonocardiaceae</taxon>
        <taxon>Saccharomonospora</taxon>
    </lineage>
</organism>
<protein>
    <submittedName>
        <fullName evidence="6">Membrane protein</fullName>
    </submittedName>
</protein>
<dbReference type="OMA" id="HIKANFL"/>
<dbReference type="Proteomes" id="UP000030848">
    <property type="component" value="Unassembled WGS sequence"/>
</dbReference>
<name>A0A837D5L7_9PSEU</name>
<evidence type="ECO:0000256" key="1">
    <source>
        <dbReference type="ARBA" id="ARBA00004141"/>
    </source>
</evidence>
<dbReference type="AlphaFoldDB" id="A0A837D5L7"/>
<evidence type="ECO:0000256" key="3">
    <source>
        <dbReference type="ARBA" id="ARBA00022989"/>
    </source>
</evidence>
<evidence type="ECO:0000313" key="6">
    <source>
        <dbReference type="EMBL" id="KHF42957.1"/>
    </source>
</evidence>
<dbReference type="GO" id="GO:0016020">
    <property type="term" value="C:membrane"/>
    <property type="evidence" value="ECO:0007669"/>
    <property type="project" value="UniProtKB-SubCell"/>
</dbReference>
<dbReference type="InterPro" id="IPR032808">
    <property type="entry name" value="DoxX"/>
</dbReference>
<feature type="transmembrane region" description="Helical" evidence="5">
    <location>
        <begin position="6"/>
        <end position="24"/>
    </location>
</feature>
<feature type="transmembrane region" description="Helical" evidence="5">
    <location>
        <begin position="45"/>
        <end position="65"/>
    </location>
</feature>
<proteinExistence type="predicted"/>
<gene>
    <name evidence="6" type="ORF">MINT15_31590</name>
</gene>
<dbReference type="Pfam" id="PF13564">
    <property type="entry name" value="DoxX_2"/>
    <property type="match status" value="1"/>
</dbReference>
<dbReference type="OrthoDB" id="4377071at2"/>
<comment type="subcellular location">
    <subcellularLocation>
        <location evidence="1">Membrane</location>
        <topology evidence="1">Multi-pass membrane protein</topology>
    </subcellularLocation>
</comment>
<evidence type="ECO:0000256" key="4">
    <source>
        <dbReference type="ARBA" id="ARBA00023136"/>
    </source>
</evidence>
<keyword evidence="2 5" id="KW-0812">Transmembrane</keyword>
<feature type="transmembrane region" description="Helical" evidence="5">
    <location>
        <begin position="98"/>
        <end position="118"/>
    </location>
</feature>
<dbReference type="RefSeq" id="WP_015786096.1">
    <property type="nucleotide sequence ID" value="NZ_CALJZO010000116.1"/>
</dbReference>
<sequence length="119" mass="12961">MVIESIPQWPSIVLAVVIFGDAVMSIKPPQFIQKCLDGVNFPRDWWWALVYIKIVAAIGLIAGLFVAGVGIAANVGVIAYFLAAVYAHIKAKFLKSEFWINCLGMLALSIATLLLTVLL</sequence>